<sequence>MIRIICDTKSEKQKISRILRLGEAVLLSVDCIIKQEIWEGNKKGLIQWEVRNDES</sequence>
<reference evidence="1 2" key="1">
    <citation type="submission" date="2016-10" db="EMBL/GenBank/DDBJ databases">
        <authorList>
            <person name="Varghese N."/>
            <person name="Submissions S."/>
        </authorList>
    </citation>
    <scope>NUCLEOTIDE SEQUENCE [LARGE SCALE GENOMIC DNA]</scope>
    <source>
        <strain evidence="1 2">NLAE-zl-C196</strain>
    </source>
</reference>
<dbReference type="EMBL" id="FOIO01000002">
    <property type="protein sequence ID" value="SET20658.1"/>
    <property type="molecule type" value="Genomic_DNA"/>
</dbReference>
<name>A0A1I0CMF0_9FIRM</name>
<comment type="caution">
    <text evidence="1">The sequence shown here is derived from an EMBL/GenBank/DDBJ whole genome shotgun (WGS) entry which is preliminary data.</text>
</comment>
<proteinExistence type="predicted"/>
<accession>A0A1I0CMF0</accession>
<protein>
    <submittedName>
        <fullName evidence="1">Uncharacterized protein</fullName>
    </submittedName>
</protein>
<dbReference type="AlphaFoldDB" id="A0A1I0CMF0"/>
<dbReference type="RefSeq" id="WP_166433083.1">
    <property type="nucleotide sequence ID" value="NZ_FOIO01000002.1"/>
</dbReference>
<dbReference type="Proteomes" id="UP000182121">
    <property type="component" value="Unassembled WGS sequence"/>
</dbReference>
<evidence type="ECO:0000313" key="1">
    <source>
        <dbReference type="EMBL" id="SET20658.1"/>
    </source>
</evidence>
<organism evidence="1 2">
    <name type="scientific">Enterocloster clostridioformis</name>
    <dbReference type="NCBI Taxonomy" id="1531"/>
    <lineage>
        <taxon>Bacteria</taxon>
        <taxon>Bacillati</taxon>
        <taxon>Bacillota</taxon>
        <taxon>Clostridia</taxon>
        <taxon>Lachnospirales</taxon>
        <taxon>Lachnospiraceae</taxon>
        <taxon>Enterocloster</taxon>
    </lineage>
</organism>
<evidence type="ECO:0000313" key="2">
    <source>
        <dbReference type="Proteomes" id="UP000182121"/>
    </source>
</evidence>
<gene>
    <name evidence="1" type="ORF">SAMN05216521_1002148</name>
</gene>